<dbReference type="AlphaFoldDB" id="A0A2P5I6A8"/>
<accession>A0A2P5I6A8</accession>
<reference evidence="2" key="1">
    <citation type="submission" date="2017-09" db="EMBL/GenBank/DDBJ databases">
        <title>Polyketide synthases of a Diaporthe helianthi virulent isolate.</title>
        <authorList>
            <person name="Baroncelli R."/>
        </authorList>
    </citation>
    <scope>NUCLEOTIDE SEQUENCE [LARGE SCALE GENOMIC DNA]</scope>
    <source>
        <strain evidence="2">7/96</strain>
    </source>
</reference>
<evidence type="ECO:0000313" key="2">
    <source>
        <dbReference type="EMBL" id="POS78020.1"/>
    </source>
</evidence>
<organism evidence="2 3">
    <name type="scientific">Diaporthe helianthi</name>
    <dbReference type="NCBI Taxonomy" id="158607"/>
    <lineage>
        <taxon>Eukaryota</taxon>
        <taxon>Fungi</taxon>
        <taxon>Dikarya</taxon>
        <taxon>Ascomycota</taxon>
        <taxon>Pezizomycotina</taxon>
        <taxon>Sordariomycetes</taxon>
        <taxon>Sordariomycetidae</taxon>
        <taxon>Diaporthales</taxon>
        <taxon>Diaporthaceae</taxon>
        <taxon>Diaporthe</taxon>
    </lineage>
</organism>
<sequence length="243" mass="25764">MAPSFTKLRTISKKLGAKINKLMHNLRMNKTAKNKAEAAVEVELFNTVTNAEQGKTTKPMLPVVDQGITNMPEPGVMTKVIDMEQGTSTKPNPTHVHVDLHIAKQPEITVETGNEGINSALNEHKGAKPDFMLGNIGQAAITTPTTNTPEAVVKDETSSIMDMICVPARLLFMCISDASSHHISVIESVKSANGGPNVTEATTTAESQTLLPVTSSGVAQGPSALPQTKTEGQSQGQKAEVSL</sequence>
<protein>
    <submittedName>
        <fullName evidence="2">Uncharacterized protein</fullName>
    </submittedName>
</protein>
<dbReference type="Proteomes" id="UP000094444">
    <property type="component" value="Unassembled WGS sequence"/>
</dbReference>
<feature type="compositionally biased region" description="Polar residues" evidence="1">
    <location>
        <begin position="191"/>
        <end position="218"/>
    </location>
</feature>
<name>A0A2P5I6A8_DIAHE</name>
<proteinExistence type="predicted"/>
<evidence type="ECO:0000313" key="3">
    <source>
        <dbReference type="Proteomes" id="UP000094444"/>
    </source>
</evidence>
<dbReference type="InParanoid" id="A0A2P5I6A8"/>
<evidence type="ECO:0000256" key="1">
    <source>
        <dbReference type="SAM" id="MobiDB-lite"/>
    </source>
</evidence>
<comment type="caution">
    <text evidence="2">The sequence shown here is derived from an EMBL/GenBank/DDBJ whole genome shotgun (WGS) entry which is preliminary data.</text>
</comment>
<gene>
    <name evidence="2" type="ORF">DHEL01_v203590</name>
</gene>
<feature type="compositionally biased region" description="Polar residues" evidence="1">
    <location>
        <begin position="225"/>
        <end position="237"/>
    </location>
</feature>
<keyword evidence="3" id="KW-1185">Reference proteome</keyword>
<dbReference type="OrthoDB" id="10630427at2759"/>
<dbReference type="EMBL" id="MAVT02000220">
    <property type="protein sequence ID" value="POS78020.1"/>
    <property type="molecule type" value="Genomic_DNA"/>
</dbReference>
<feature type="region of interest" description="Disordered" evidence="1">
    <location>
        <begin position="191"/>
        <end position="243"/>
    </location>
</feature>